<comment type="caution">
    <text evidence="5">The sequence shown here is derived from an EMBL/GenBank/DDBJ whole genome shotgun (WGS) entry which is preliminary data.</text>
</comment>
<evidence type="ECO:0000256" key="2">
    <source>
        <dbReference type="ARBA" id="ARBA00013581"/>
    </source>
</evidence>
<dbReference type="AlphaFoldDB" id="A0A4Z2E290"/>
<evidence type="ECO:0000313" key="5">
    <source>
        <dbReference type="EMBL" id="TNN22853.1"/>
    </source>
</evidence>
<dbReference type="GO" id="GO:0030041">
    <property type="term" value="P:actin filament polymerization"/>
    <property type="evidence" value="ECO:0007669"/>
    <property type="project" value="TreeGrafter"/>
</dbReference>
<sequence>MTSLIRDHTAGPGAPERVQKTRTRPRGPDPQDQTLRTRPRGPDPEDQTQRTRPRGPDPEDQTQRTRPEDQTLRTRGAMVDFLAENNLCGQAVLRIVSRGNAIIAELLRLSDFVPPVFRLKEKSEQQKYGDIICDFSYFKGPEYYDGKLEARPELQDLDEEFRENNIEILSRFYLAFESVHKYIVDLNR</sequence>
<comment type="similarity">
    <text evidence="1">Belongs to the strumpellin family.</text>
</comment>
<dbReference type="OrthoDB" id="565118at2759"/>
<dbReference type="EMBL" id="SRLO01020744">
    <property type="protein sequence ID" value="TNN22853.1"/>
    <property type="molecule type" value="Genomic_DNA"/>
</dbReference>
<dbReference type="GO" id="GO:0071203">
    <property type="term" value="C:WASH complex"/>
    <property type="evidence" value="ECO:0007669"/>
    <property type="project" value="InterPro"/>
</dbReference>
<dbReference type="PANTHER" id="PTHR15691:SF6">
    <property type="entry name" value="WASH COMPLEX SUBUNIT 5"/>
    <property type="match status" value="1"/>
</dbReference>
<protein>
    <recommendedName>
        <fullName evidence="2">WASH complex subunit 5</fullName>
    </recommendedName>
    <alternativeName>
        <fullName evidence="3">WASH complex subunit strumpellin</fullName>
    </alternativeName>
</protein>
<reference evidence="5 6" key="1">
    <citation type="submission" date="2019-03" db="EMBL/GenBank/DDBJ databases">
        <title>First draft genome of Liparis tanakae, snailfish: a comprehensive survey of snailfish specific genes.</title>
        <authorList>
            <person name="Kim W."/>
            <person name="Song I."/>
            <person name="Jeong J.-H."/>
            <person name="Kim D."/>
            <person name="Kim S."/>
            <person name="Ryu S."/>
            <person name="Song J.Y."/>
            <person name="Lee S.K."/>
        </authorList>
    </citation>
    <scope>NUCLEOTIDE SEQUENCE [LARGE SCALE GENOMIC DNA]</scope>
    <source>
        <tissue evidence="5">Muscle</tissue>
    </source>
</reference>
<dbReference type="GO" id="GO:0140285">
    <property type="term" value="P:endosome fission"/>
    <property type="evidence" value="ECO:0007669"/>
    <property type="project" value="TreeGrafter"/>
</dbReference>
<proteinExistence type="inferred from homology"/>
<keyword evidence="6" id="KW-1185">Reference proteome</keyword>
<dbReference type="GO" id="GO:0051125">
    <property type="term" value="P:regulation of actin nucleation"/>
    <property type="evidence" value="ECO:0007669"/>
    <property type="project" value="TreeGrafter"/>
</dbReference>
<feature type="compositionally biased region" description="Basic and acidic residues" evidence="4">
    <location>
        <begin position="40"/>
        <end position="72"/>
    </location>
</feature>
<dbReference type="InterPro" id="IPR019393">
    <property type="entry name" value="WASH_strumpellin"/>
</dbReference>
<dbReference type="Pfam" id="PF10266">
    <property type="entry name" value="Strumpellin"/>
    <property type="match status" value="1"/>
</dbReference>
<dbReference type="GO" id="GO:0007032">
    <property type="term" value="P:endosome organization"/>
    <property type="evidence" value="ECO:0007669"/>
    <property type="project" value="TreeGrafter"/>
</dbReference>
<evidence type="ECO:0000256" key="4">
    <source>
        <dbReference type="SAM" id="MobiDB-lite"/>
    </source>
</evidence>
<dbReference type="GO" id="GO:0005768">
    <property type="term" value="C:endosome"/>
    <property type="evidence" value="ECO:0007669"/>
    <property type="project" value="TreeGrafter"/>
</dbReference>
<gene>
    <name evidence="5" type="ORF">EYF80_067031</name>
</gene>
<name>A0A4Z2E290_9TELE</name>
<evidence type="ECO:0000256" key="1">
    <source>
        <dbReference type="ARBA" id="ARBA00006224"/>
    </source>
</evidence>
<evidence type="ECO:0000256" key="3">
    <source>
        <dbReference type="ARBA" id="ARBA00029945"/>
    </source>
</evidence>
<evidence type="ECO:0000313" key="6">
    <source>
        <dbReference type="Proteomes" id="UP000314294"/>
    </source>
</evidence>
<accession>A0A4Z2E290</accession>
<organism evidence="5 6">
    <name type="scientific">Liparis tanakae</name>
    <name type="common">Tanaka's snailfish</name>
    <dbReference type="NCBI Taxonomy" id="230148"/>
    <lineage>
        <taxon>Eukaryota</taxon>
        <taxon>Metazoa</taxon>
        <taxon>Chordata</taxon>
        <taxon>Craniata</taxon>
        <taxon>Vertebrata</taxon>
        <taxon>Euteleostomi</taxon>
        <taxon>Actinopterygii</taxon>
        <taxon>Neopterygii</taxon>
        <taxon>Teleostei</taxon>
        <taxon>Neoteleostei</taxon>
        <taxon>Acanthomorphata</taxon>
        <taxon>Eupercaria</taxon>
        <taxon>Perciformes</taxon>
        <taxon>Cottioidei</taxon>
        <taxon>Cottales</taxon>
        <taxon>Liparidae</taxon>
        <taxon>Liparis</taxon>
    </lineage>
</organism>
<feature type="region of interest" description="Disordered" evidence="4">
    <location>
        <begin position="1"/>
        <end position="73"/>
    </location>
</feature>
<dbReference type="PANTHER" id="PTHR15691">
    <property type="entry name" value="WASH COMPLEX SUBUNIT 5"/>
    <property type="match status" value="1"/>
</dbReference>
<dbReference type="Proteomes" id="UP000314294">
    <property type="component" value="Unassembled WGS sequence"/>
</dbReference>